<gene>
    <name evidence="2" type="ORF">J3359_10055</name>
</gene>
<accession>A0A975CJS0</accession>
<keyword evidence="1" id="KW-1133">Transmembrane helix</keyword>
<dbReference type="EMBL" id="CP071869">
    <property type="protein sequence ID" value="QTE21186.1"/>
    <property type="molecule type" value="Genomic_DNA"/>
</dbReference>
<keyword evidence="3" id="KW-1185">Reference proteome</keyword>
<feature type="transmembrane region" description="Helical" evidence="1">
    <location>
        <begin position="12"/>
        <end position="31"/>
    </location>
</feature>
<dbReference type="Proteomes" id="UP000663920">
    <property type="component" value="Chromosome"/>
</dbReference>
<dbReference type="KEGG" id="pcea:J3359_10055"/>
<evidence type="ECO:0000313" key="3">
    <source>
        <dbReference type="Proteomes" id="UP000663920"/>
    </source>
</evidence>
<keyword evidence="1" id="KW-0812">Transmembrane</keyword>
<evidence type="ECO:0000256" key="1">
    <source>
        <dbReference type="SAM" id="Phobius"/>
    </source>
</evidence>
<evidence type="ECO:0000313" key="2">
    <source>
        <dbReference type="EMBL" id="QTE21186.1"/>
    </source>
</evidence>
<name>A0A975CJS0_9FLAO</name>
<keyword evidence="1" id="KW-0472">Membrane</keyword>
<proteinExistence type="predicted"/>
<dbReference type="AlphaFoldDB" id="A0A975CJS0"/>
<dbReference type="RefSeq" id="WP_208076768.1">
    <property type="nucleotide sequence ID" value="NZ_CP071869.1"/>
</dbReference>
<protein>
    <submittedName>
        <fullName evidence="2">Uncharacterized protein</fullName>
    </submittedName>
</protein>
<reference evidence="2 3" key="1">
    <citation type="submission" date="2021-03" db="EMBL/GenBank/DDBJ databases">
        <title>Complete genome of Polaribacter_sp.SM13.</title>
        <authorList>
            <person name="Jeong S.W."/>
            <person name="Bae J.W."/>
        </authorList>
    </citation>
    <scope>NUCLEOTIDE SEQUENCE [LARGE SCALE GENOMIC DNA]</scope>
    <source>
        <strain evidence="2 3">SM13</strain>
    </source>
</reference>
<sequence length="85" mass="9817">MRQYYNANYVKIAWDSFFGGVFGFLALATAFCDCEERATYKVLYLALASKNCDLKTIEVVASGTKQKTEVFYFFCKNLDFVLWGY</sequence>
<organism evidence="2 3">
    <name type="scientific">Polaribacter cellanae</name>
    <dbReference type="NCBI Taxonomy" id="2818493"/>
    <lineage>
        <taxon>Bacteria</taxon>
        <taxon>Pseudomonadati</taxon>
        <taxon>Bacteroidota</taxon>
        <taxon>Flavobacteriia</taxon>
        <taxon>Flavobacteriales</taxon>
        <taxon>Flavobacteriaceae</taxon>
    </lineage>
</organism>